<evidence type="ECO:0000256" key="6">
    <source>
        <dbReference type="ARBA" id="ARBA00023067"/>
    </source>
</evidence>
<dbReference type="GO" id="GO:0000793">
    <property type="term" value="C:condensed chromosome"/>
    <property type="evidence" value="ECO:0007669"/>
    <property type="project" value="TreeGrafter"/>
</dbReference>
<dbReference type="PANTHER" id="PTHR14418:SF5">
    <property type="entry name" value="CONDENSIN COMPLEX SUBUNIT 3"/>
    <property type="match status" value="1"/>
</dbReference>
<keyword evidence="8" id="KW-0175">Coiled coil</keyword>
<evidence type="ECO:0000256" key="5">
    <source>
        <dbReference type="ARBA" id="ARBA00022776"/>
    </source>
</evidence>
<evidence type="ECO:0000256" key="1">
    <source>
        <dbReference type="ARBA" id="ARBA00004286"/>
    </source>
</evidence>
<dbReference type="InterPro" id="IPR027165">
    <property type="entry name" value="CND3"/>
</dbReference>
<protein>
    <recommendedName>
        <fullName evidence="10">Nuclear condensin complex subunit 3 C-terminal domain-containing protein</fullName>
    </recommendedName>
</protein>
<feature type="compositionally biased region" description="Low complexity" evidence="9">
    <location>
        <begin position="1318"/>
        <end position="1342"/>
    </location>
</feature>
<dbReference type="InterPro" id="IPR016024">
    <property type="entry name" value="ARM-type_fold"/>
</dbReference>
<evidence type="ECO:0000256" key="8">
    <source>
        <dbReference type="SAM" id="Coils"/>
    </source>
</evidence>
<reference evidence="11" key="1">
    <citation type="submission" date="2023-11" db="EMBL/GenBank/DDBJ databases">
        <title>Genome assemblies of two species of porcelain crab, Petrolisthes cinctipes and Petrolisthes manimaculis (Anomura: Porcellanidae).</title>
        <authorList>
            <person name="Angst P."/>
        </authorList>
    </citation>
    <scope>NUCLEOTIDE SEQUENCE</scope>
    <source>
        <strain evidence="11">PB745_02</strain>
        <tissue evidence="11">Gill</tissue>
    </source>
</reference>
<keyword evidence="5" id="KW-0498">Mitosis</keyword>
<organism evidence="11 12">
    <name type="scientific">Petrolisthes manimaculis</name>
    <dbReference type="NCBI Taxonomy" id="1843537"/>
    <lineage>
        <taxon>Eukaryota</taxon>
        <taxon>Metazoa</taxon>
        <taxon>Ecdysozoa</taxon>
        <taxon>Arthropoda</taxon>
        <taxon>Crustacea</taxon>
        <taxon>Multicrustacea</taxon>
        <taxon>Malacostraca</taxon>
        <taxon>Eumalacostraca</taxon>
        <taxon>Eucarida</taxon>
        <taxon>Decapoda</taxon>
        <taxon>Pleocyemata</taxon>
        <taxon>Anomura</taxon>
        <taxon>Galatheoidea</taxon>
        <taxon>Porcellanidae</taxon>
        <taxon>Petrolisthes</taxon>
    </lineage>
</organism>
<evidence type="ECO:0000313" key="11">
    <source>
        <dbReference type="EMBL" id="KAK4302655.1"/>
    </source>
</evidence>
<feature type="coiled-coil region" evidence="8">
    <location>
        <begin position="479"/>
        <end position="537"/>
    </location>
</feature>
<dbReference type="PANTHER" id="PTHR14418">
    <property type="entry name" value="CONDENSIN COMPLEX SUBUNIT 3-RELATED"/>
    <property type="match status" value="1"/>
</dbReference>
<feature type="region of interest" description="Disordered" evidence="9">
    <location>
        <begin position="1019"/>
        <end position="1358"/>
    </location>
</feature>
<evidence type="ECO:0000256" key="4">
    <source>
        <dbReference type="ARBA" id="ARBA00022618"/>
    </source>
</evidence>
<proteinExistence type="inferred from homology"/>
<evidence type="ECO:0000259" key="10">
    <source>
        <dbReference type="Pfam" id="PF12719"/>
    </source>
</evidence>
<keyword evidence="7" id="KW-0131">Cell cycle</keyword>
<dbReference type="InterPro" id="IPR011989">
    <property type="entry name" value="ARM-like"/>
</dbReference>
<feature type="compositionally biased region" description="Polar residues" evidence="9">
    <location>
        <begin position="1218"/>
        <end position="1233"/>
    </location>
</feature>
<comment type="caution">
    <text evidence="11">The sequence shown here is derived from an EMBL/GenBank/DDBJ whole genome shotgun (WGS) entry which is preliminary data.</text>
</comment>
<evidence type="ECO:0000256" key="2">
    <source>
        <dbReference type="ARBA" id="ARBA00006533"/>
    </source>
</evidence>
<comment type="similarity">
    <text evidence="2">Belongs to the CND3 (condensin subunit 3) family.</text>
</comment>
<keyword evidence="6" id="KW-0226">DNA condensation</keyword>
<dbReference type="GO" id="GO:0000796">
    <property type="term" value="C:condensin complex"/>
    <property type="evidence" value="ECO:0007669"/>
    <property type="project" value="InterPro"/>
</dbReference>
<evidence type="ECO:0000256" key="3">
    <source>
        <dbReference type="ARBA" id="ARBA00022454"/>
    </source>
</evidence>
<feature type="compositionally biased region" description="Low complexity" evidence="9">
    <location>
        <begin position="1285"/>
        <end position="1309"/>
    </location>
</feature>
<feature type="compositionally biased region" description="Polar residues" evidence="9">
    <location>
        <begin position="1048"/>
        <end position="1094"/>
    </location>
</feature>
<keyword evidence="12" id="KW-1185">Reference proteome</keyword>
<keyword evidence="4" id="KW-0132">Cell division</keyword>
<accession>A0AAE1P5V4</accession>
<dbReference type="Pfam" id="PF12719">
    <property type="entry name" value="Cnd3"/>
    <property type="match status" value="1"/>
</dbReference>
<dbReference type="Proteomes" id="UP001292094">
    <property type="component" value="Unassembled WGS sequence"/>
</dbReference>
<feature type="compositionally biased region" description="Low complexity" evidence="9">
    <location>
        <begin position="1151"/>
        <end position="1160"/>
    </location>
</feature>
<feature type="compositionally biased region" description="Low complexity" evidence="9">
    <location>
        <begin position="1253"/>
        <end position="1267"/>
    </location>
</feature>
<dbReference type="GO" id="GO:0051301">
    <property type="term" value="P:cell division"/>
    <property type="evidence" value="ECO:0007669"/>
    <property type="project" value="UniProtKB-KW"/>
</dbReference>
<comment type="subcellular location">
    <subcellularLocation>
        <location evidence="1">Chromosome</location>
    </subcellularLocation>
</comment>
<evidence type="ECO:0000313" key="12">
    <source>
        <dbReference type="Proteomes" id="UP001292094"/>
    </source>
</evidence>
<gene>
    <name evidence="11" type="ORF">Pmani_025270</name>
</gene>
<dbReference type="InterPro" id="IPR025977">
    <property type="entry name" value="Cnd3_C"/>
</dbReference>
<dbReference type="GO" id="GO:0005737">
    <property type="term" value="C:cytoplasm"/>
    <property type="evidence" value="ECO:0007669"/>
    <property type="project" value="TreeGrafter"/>
</dbReference>
<dbReference type="GO" id="GO:0007076">
    <property type="term" value="P:mitotic chromosome condensation"/>
    <property type="evidence" value="ECO:0007669"/>
    <property type="project" value="InterPro"/>
</dbReference>
<keyword evidence="3" id="KW-0158">Chromosome</keyword>
<dbReference type="SUPFAM" id="SSF48371">
    <property type="entry name" value="ARM repeat"/>
    <property type="match status" value="1"/>
</dbReference>
<sequence>MAQLDIQQIFKDCQRTSATHPKLLKNLVEVYMKSDFDQFFVEFTNLLKKSLVFGDKQPVVDRTLAFVAKFATSRKNGKDEKSSEMDDNEEKIEDEADPFLVKVIQFLLDNHLANSQAVRYRVCQLINILLGQMGEEAVIEDELYNNIYDTMLHRLQDKVPAVRVQAVMAVARLQDPRNKECPVIRAYRYHIAMDPNADVRRAVLTNIAISYQTLPDILERTRDVRDLVRRQAFLVISQRVHLKSLTIAQRVRLISEGLKDRSEMVRMCVEKKLIQAWLRMVHGNVLDLLTCLDVEASVKEAELAIKAIFLDVAYPNLIDNFGIDKDQRLVNYDKLHPESALYWRCLAQHLRNEGAEEALDSILPELTRFCQYLQEYILTEVMDTGDDQEMAVRSMEKEFVTKQLISMTMLYDLSDEVGRRSLDHLIRTLLVSDKVGETLVKGVVEVFGRLHPANARINQLAEIISEVREPVEKVAEKPLSEEEKRKRKLQAAKVKVKINQVKEELEECVRSLDIDRAKVLKEELEALEAEADGINMDTTTSEEVMEERKDSETLSKCLMIVCNMVESADITVMNPTLHSLHENLILQCLRSEDPAVRNKGVHALGLLCLLSKDLAHQHLTLFMQVSRIDVEQIQMTALRSVIDMLHLYGLEEFTDEVENINSAAADSLPATENSKEDGEEEGGAIISALCQILDTESGDAHTLVAEGLCKLLLARRITSSKLLSRLILMWYSPATEDDSLLRHMLGVFFPLYASDGGSNQETISEAFLPTLHTLFSAPIRSPLADIDVYDVANFLVSITSPAIRTEQKKDKVNVHDSLVFSICTDIMGFPESSWTKVLLRCLNHLQLTPTNFSTLRQIDVLAQKILEKMKEKPCLKMAARFHHSIKEMLKNAPEVEGKEVSQVENTAAVTSEADDVFTPGSCTGEKTIDNTTNRKKRMLYNQTVSDLEVFTSEPDSDVEGTPKKRLARCLSLVTDSSEIGSPQVTSTQHDEVTATTDCTPVLDKSLRVHLVRLNSPSVDAEVELTPSRKESGVYEDEDLFESQDKFETPQSLDQPTLKNIHQDSPSKSTQIDALSSTTQKDTLPETHTPTPRSSTAEEDSSTSCSTGRRRSKMESSTGQSSEDESTPVKVPRKSQTNKTLKEKFSKLKTRSSSSSPSDSSQLTPNEEANSVRVMDTSGAANDDNVLTQSARRTRGRTATTQPASVAPLSKKRGRPKKSNGNGRTATTQPTSVAPLSKERGRSKKSNGNDLFEDSSQSSSADESVGSDKQGSSNIKHPQRTRSSSRRVPVNSNQEVFSPPSVNSVSSENSTPVRRSSRRGNSSMSDTDSTSVGSSSQRSSSSQKKTARQNSVKTKKLRK</sequence>
<name>A0AAE1P5V4_9EUCA</name>
<dbReference type="EMBL" id="JAWZYT010002696">
    <property type="protein sequence ID" value="KAK4302655.1"/>
    <property type="molecule type" value="Genomic_DNA"/>
</dbReference>
<feature type="domain" description="Nuclear condensin complex subunit 3 C-terminal" evidence="10">
    <location>
        <begin position="556"/>
        <end position="847"/>
    </location>
</feature>
<evidence type="ECO:0000256" key="9">
    <source>
        <dbReference type="SAM" id="MobiDB-lite"/>
    </source>
</evidence>
<dbReference type="Gene3D" id="1.25.10.10">
    <property type="entry name" value="Leucine-rich Repeat Variant"/>
    <property type="match status" value="1"/>
</dbReference>
<evidence type="ECO:0000256" key="7">
    <source>
        <dbReference type="ARBA" id="ARBA00023306"/>
    </source>
</evidence>